<keyword evidence="1" id="KW-1133">Transmembrane helix</keyword>
<gene>
    <name evidence="3" type="ORF">CEURO_LOCUS22420</name>
</gene>
<evidence type="ECO:0000313" key="3">
    <source>
        <dbReference type="EMBL" id="CAH9119652.1"/>
    </source>
</evidence>
<dbReference type="PANTHER" id="PTHR31639:SF237">
    <property type="entry name" value="F-BOX DOMAIN-CONTAINING PROTEIN"/>
    <property type="match status" value="1"/>
</dbReference>
<dbReference type="Proteomes" id="UP001152484">
    <property type="component" value="Unassembled WGS sequence"/>
</dbReference>
<dbReference type="SUPFAM" id="SSF52047">
    <property type="entry name" value="RNI-like"/>
    <property type="match status" value="1"/>
</dbReference>
<feature type="domain" description="F-box" evidence="2">
    <location>
        <begin position="8"/>
        <end position="61"/>
    </location>
</feature>
<dbReference type="OrthoDB" id="1282595at2759"/>
<feature type="transmembrane region" description="Helical" evidence="1">
    <location>
        <begin position="154"/>
        <end position="173"/>
    </location>
</feature>
<name>A0A9P1A110_CUSEU</name>
<dbReference type="AlphaFoldDB" id="A0A9P1A110"/>
<dbReference type="PANTHER" id="PTHR31639">
    <property type="entry name" value="F-BOX PROTEIN-LIKE"/>
    <property type="match status" value="1"/>
</dbReference>
<organism evidence="3 4">
    <name type="scientific">Cuscuta europaea</name>
    <name type="common">European dodder</name>
    <dbReference type="NCBI Taxonomy" id="41803"/>
    <lineage>
        <taxon>Eukaryota</taxon>
        <taxon>Viridiplantae</taxon>
        <taxon>Streptophyta</taxon>
        <taxon>Embryophyta</taxon>
        <taxon>Tracheophyta</taxon>
        <taxon>Spermatophyta</taxon>
        <taxon>Magnoliopsida</taxon>
        <taxon>eudicotyledons</taxon>
        <taxon>Gunneridae</taxon>
        <taxon>Pentapetalae</taxon>
        <taxon>asterids</taxon>
        <taxon>lamiids</taxon>
        <taxon>Solanales</taxon>
        <taxon>Convolvulaceae</taxon>
        <taxon>Cuscuteae</taxon>
        <taxon>Cuscuta</taxon>
        <taxon>Cuscuta subgen. Cuscuta</taxon>
    </lineage>
</organism>
<proteinExistence type="predicted"/>
<dbReference type="Pfam" id="PF24758">
    <property type="entry name" value="LRR_At5g56370"/>
    <property type="match status" value="1"/>
</dbReference>
<dbReference type="SUPFAM" id="SSF81383">
    <property type="entry name" value="F-box domain"/>
    <property type="match status" value="1"/>
</dbReference>
<dbReference type="EMBL" id="CAMAPE010000080">
    <property type="protein sequence ID" value="CAH9119652.1"/>
    <property type="molecule type" value="Genomic_DNA"/>
</dbReference>
<evidence type="ECO:0000313" key="4">
    <source>
        <dbReference type="Proteomes" id="UP001152484"/>
    </source>
</evidence>
<dbReference type="Pfam" id="PF00646">
    <property type="entry name" value="F-box"/>
    <property type="match status" value="1"/>
</dbReference>
<evidence type="ECO:0000256" key="1">
    <source>
        <dbReference type="SAM" id="Phobius"/>
    </source>
</evidence>
<reference evidence="3" key="1">
    <citation type="submission" date="2022-07" db="EMBL/GenBank/DDBJ databases">
        <authorList>
            <person name="Macas J."/>
            <person name="Novak P."/>
            <person name="Neumann P."/>
        </authorList>
    </citation>
    <scope>NUCLEOTIDE SEQUENCE</scope>
</reference>
<dbReference type="InterPro" id="IPR036047">
    <property type="entry name" value="F-box-like_dom_sf"/>
</dbReference>
<evidence type="ECO:0000259" key="2">
    <source>
        <dbReference type="PROSITE" id="PS50181"/>
    </source>
</evidence>
<dbReference type="InterPro" id="IPR001810">
    <property type="entry name" value="F-box_dom"/>
</dbReference>
<keyword evidence="1" id="KW-0472">Membrane</keyword>
<dbReference type="Gene3D" id="1.20.1280.50">
    <property type="match status" value="1"/>
</dbReference>
<accession>A0A9P1A110</accession>
<sequence length="191" mass="21806">MSAHSPRKTVLSELPEEIKESILELLPTRDAARCALLSTEWRGAWYRLGRLVFDKDFFRSLKNMSKPDGGLCMVSIINQILMLRSGPIKKFTFHYSFSSKPPLEQSDLDRWCLLLARKGVEELDLSAGFPITDYKVPSCLLWCKTIKELKLESFLFYFPVNAACIFPGLGFSMPKLEKLALYRCCGAHPVY</sequence>
<dbReference type="InterPro" id="IPR055411">
    <property type="entry name" value="LRR_FXL15/At3g58940/PEG3-like"/>
</dbReference>
<comment type="caution">
    <text evidence="3">The sequence shown here is derived from an EMBL/GenBank/DDBJ whole genome shotgun (WGS) entry which is preliminary data.</text>
</comment>
<keyword evidence="1" id="KW-0812">Transmembrane</keyword>
<protein>
    <recommendedName>
        <fullName evidence="2">F-box domain-containing protein</fullName>
    </recommendedName>
</protein>
<dbReference type="PROSITE" id="PS50181">
    <property type="entry name" value="FBOX"/>
    <property type="match status" value="1"/>
</dbReference>
<keyword evidence="4" id="KW-1185">Reference proteome</keyword>